<evidence type="ECO:0000313" key="2">
    <source>
        <dbReference type="EMBL" id="KKK38025.1"/>
    </source>
</evidence>
<keyword evidence="1" id="KW-0472">Membrane</keyword>
<name>A0A0M2SZJ9_9BACI</name>
<dbReference type="PANTHER" id="PTHR43471">
    <property type="entry name" value="ABC TRANSPORTER PERMEASE"/>
    <property type="match status" value="1"/>
</dbReference>
<evidence type="ECO:0000313" key="3">
    <source>
        <dbReference type="Proteomes" id="UP000034166"/>
    </source>
</evidence>
<gene>
    <name evidence="2" type="ORF">WQ57_11105</name>
</gene>
<feature type="transmembrane region" description="Helical" evidence="1">
    <location>
        <begin position="16"/>
        <end position="37"/>
    </location>
</feature>
<dbReference type="PATRIC" id="fig|1408103.3.peg.2505"/>
<evidence type="ECO:0000256" key="1">
    <source>
        <dbReference type="SAM" id="Phobius"/>
    </source>
</evidence>
<proteinExistence type="predicted"/>
<feature type="transmembrane region" description="Helical" evidence="1">
    <location>
        <begin position="129"/>
        <end position="151"/>
    </location>
</feature>
<evidence type="ECO:0008006" key="4">
    <source>
        <dbReference type="Google" id="ProtNLM"/>
    </source>
</evidence>
<dbReference type="GO" id="GO:0140359">
    <property type="term" value="F:ABC-type transporter activity"/>
    <property type="evidence" value="ECO:0007669"/>
    <property type="project" value="InterPro"/>
</dbReference>
<feature type="transmembrane region" description="Helical" evidence="1">
    <location>
        <begin position="92"/>
        <end position="117"/>
    </location>
</feature>
<feature type="transmembrane region" description="Helical" evidence="1">
    <location>
        <begin position="230"/>
        <end position="256"/>
    </location>
</feature>
<dbReference type="GO" id="GO:0005886">
    <property type="term" value="C:plasma membrane"/>
    <property type="evidence" value="ECO:0007669"/>
    <property type="project" value="UniProtKB-SubCell"/>
</dbReference>
<feature type="transmembrane region" description="Helical" evidence="1">
    <location>
        <begin position="163"/>
        <end position="184"/>
    </location>
</feature>
<comment type="caution">
    <text evidence="2">The sequence shown here is derived from an EMBL/GenBank/DDBJ whole genome shotgun (WGS) entry which is preliminary data.</text>
</comment>
<dbReference type="AlphaFoldDB" id="A0A0M2SZJ9"/>
<accession>A0A0M2SZJ9</accession>
<keyword evidence="3" id="KW-1185">Reference proteome</keyword>
<keyword evidence="1" id="KW-0812">Transmembrane</keyword>
<dbReference type="OrthoDB" id="2932044at2"/>
<dbReference type="Pfam" id="PF12679">
    <property type="entry name" value="ABC2_membrane_2"/>
    <property type="match status" value="1"/>
</dbReference>
<reference evidence="2 3" key="1">
    <citation type="submission" date="2015-04" db="EMBL/GenBank/DDBJ databases">
        <title>Taxonomic description and genome sequence of Bacillus campisalis sp. nov., a novel member of the genus Bacillus isolated from solar saltern.</title>
        <authorList>
            <person name="Mathan Kumar R."/>
            <person name="Kaur G."/>
            <person name="Kumar A."/>
            <person name="Singh N.K."/>
            <person name="Kaur N."/>
            <person name="Kumar N."/>
            <person name="Mayilraj S."/>
        </authorList>
    </citation>
    <scope>NUCLEOTIDE SEQUENCE [LARGE SCALE GENOMIC DNA]</scope>
    <source>
        <strain evidence="2 3">SA2-6</strain>
    </source>
</reference>
<keyword evidence="1" id="KW-1133">Transmembrane helix</keyword>
<protein>
    <recommendedName>
        <fullName evidence="4">Copper ABC transporter permease</fullName>
    </recommendedName>
</protein>
<sequence>MHFIWKEWLENIRSKGFWLSMAIILVVTILLLTRSSFSYDQGFYILLVNLFESLLYVIPILCLFLGGFSVFQEKEQKTLVMLLTRQESRLSFLLKKSLGIQATLLGPVLIWFFVYLVPLKFYFDVQLSHYFLFLAALASLMLVFTQLGVLIGSISRSRMQITGVAVILWFYFFFLHDFVLLSLLPDVTHDNVKLFSTAFFLNPIQAGRLFLESGLGLYSFGHMSRLLQSFMWLSPGIFFSINLLFWLGASFGGAVLMHRKEGFE</sequence>
<feature type="transmembrane region" description="Helical" evidence="1">
    <location>
        <begin position="43"/>
        <end position="71"/>
    </location>
</feature>
<organism evidence="2 3">
    <name type="scientific">Mesobacillus campisalis</name>
    <dbReference type="NCBI Taxonomy" id="1408103"/>
    <lineage>
        <taxon>Bacteria</taxon>
        <taxon>Bacillati</taxon>
        <taxon>Bacillota</taxon>
        <taxon>Bacilli</taxon>
        <taxon>Bacillales</taxon>
        <taxon>Bacillaceae</taxon>
        <taxon>Mesobacillus</taxon>
    </lineage>
</organism>
<dbReference type="EMBL" id="LAYY01000010">
    <property type="protein sequence ID" value="KKK38025.1"/>
    <property type="molecule type" value="Genomic_DNA"/>
</dbReference>
<dbReference type="RefSeq" id="WP_046523837.1">
    <property type="nucleotide sequence ID" value="NZ_LAYY01000010.1"/>
</dbReference>
<dbReference type="Proteomes" id="UP000034166">
    <property type="component" value="Unassembled WGS sequence"/>
</dbReference>